<feature type="chain" id="PRO_5046631147" evidence="2">
    <location>
        <begin position="32"/>
        <end position="332"/>
    </location>
</feature>
<organism evidence="3 4">
    <name type="scientific">Variovorax robiniae</name>
    <dbReference type="NCBI Taxonomy" id="1836199"/>
    <lineage>
        <taxon>Bacteria</taxon>
        <taxon>Pseudomonadati</taxon>
        <taxon>Pseudomonadota</taxon>
        <taxon>Betaproteobacteria</taxon>
        <taxon>Burkholderiales</taxon>
        <taxon>Comamonadaceae</taxon>
        <taxon>Variovorax</taxon>
    </lineage>
</organism>
<proteinExistence type="inferred from homology"/>
<dbReference type="RefSeq" id="WP_340336317.1">
    <property type="nucleotide sequence ID" value="NZ_JBBKZS010000006.1"/>
</dbReference>
<dbReference type="PANTHER" id="PTHR42928">
    <property type="entry name" value="TRICARBOXYLATE-BINDING PROTEIN"/>
    <property type="match status" value="1"/>
</dbReference>
<evidence type="ECO:0000256" key="1">
    <source>
        <dbReference type="ARBA" id="ARBA00006987"/>
    </source>
</evidence>
<reference evidence="3 4" key="1">
    <citation type="submission" date="2024-03" db="EMBL/GenBank/DDBJ databases">
        <title>Novel species of the genus Variovorax.</title>
        <authorList>
            <person name="Liu Q."/>
            <person name="Xin Y.-H."/>
        </authorList>
    </citation>
    <scope>NUCLEOTIDE SEQUENCE [LARGE SCALE GENOMIC DNA]</scope>
    <source>
        <strain evidence="3 4">KACC 18901</strain>
    </source>
</reference>
<dbReference type="Gene3D" id="3.40.190.10">
    <property type="entry name" value="Periplasmic binding protein-like II"/>
    <property type="match status" value="1"/>
</dbReference>
<evidence type="ECO:0000313" key="3">
    <source>
        <dbReference type="EMBL" id="MEJ8856249.1"/>
    </source>
</evidence>
<dbReference type="InterPro" id="IPR005064">
    <property type="entry name" value="BUG"/>
</dbReference>
<accession>A0ABU8XAY4</accession>
<dbReference type="Gene3D" id="3.40.190.150">
    <property type="entry name" value="Bordetella uptake gene, domain 1"/>
    <property type="match status" value="1"/>
</dbReference>
<dbReference type="PIRSF" id="PIRSF017082">
    <property type="entry name" value="YflP"/>
    <property type="match status" value="1"/>
</dbReference>
<dbReference type="Proteomes" id="UP001367030">
    <property type="component" value="Unassembled WGS sequence"/>
</dbReference>
<dbReference type="EMBL" id="JBBKZS010000006">
    <property type="protein sequence ID" value="MEJ8856249.1"/>
    <property type="molecule type" value="Genomic_DNA"/>
</dbReference>
<feature type="signal peptide" evidence="2">
    <location>
        <begin position="1"/>
        <end position="31"/>
    </location>
</feature>
<comment type="caution">
    <text evidence="3">The sequence shown here is derived from an EMBL/GenBank/DDBJ whole genome shotgun (WGS) entry which is preliminary data.</text>
</comment>
<gene>
    <name evidence="3" type="ORF">WKW79_16840</name>
</gene>
<dbReference type="Pfam" id="PF03401">
    <property type="entry name" value="TctC"/>
    <property type="match status" value="1"/>
</dbReference>
<name>A0ABU8XAY4_9BURK</name>
<keyword evidence="4" id="KW-1185">Reference proteome</keyword>
<evidence type="ECO:0000313" key="4">
    <source>
        <dbReference type="Proteomes" id="UP001367030"/>
    </source>
</evidence>
<dbReference type="InterPro" id="IPR042100">
    <property type="entry name" value="Bug_dom1"/>
</dbReference>
<dbReference type="PANTHER" id="PTHR42928:SF5">
    <property type="entry name" value="BLR1237 PROTEIN"/>
    <property type="match status" value="1"/>
</dbReference>
<sequence length="332" mass="34218">MNNTLSGINRRTVISGIALALASTHIGQGWAADAWPTKTVRIIVPFAPGGGADSSARVLAEVLAPKLGQSVIVENKPGAGSAIGVMAAAQSKDGHTLLMGSNSMVINPVLNPAIAYDVARDFDAVGMVSAQPLVLVVPASSKITSYAELVAEAKAKPGTVTAGNSGNGTLAHLTAELFAVETKTSITSVPYKGESALLPDLIGGLVSCGFLNLPSVITHIKSGRLRALAVSSPTPVVELPNVPTLRSLGQPSLEVQGWAALVAPKGTIPKDGLARLEALLAQALATDTVKTRFAAMSLQPVARSRDDTAQYLKAEAARWQQVIKARGIKADS</sequence>
<dbReference type="SUPFAM" id="SSF53850">
    <property type="entry name" value="Periplasmic binding protein-like II"/>
    <property type="match status" value="1"/>
</dbReference>
<dbReference type="CDD" id="cd07012">
    <property type="entry name" value="PBP2_Bug_TTT"/>
    <property type="match status" value="1"/>
</dbReference>
<protein>
    <submittedName>
        <fullName evidence="3">Tripartite tricarboxylate transporter substrate binding protein</fullName>
    </submittedName>
</protein>
<evidence type="ECO:0000256" key="2">
    <source>
        <dbReference type="SAM" id="SignalP"/>
    </source>
</evidence>
<keyword evidence="2" id="KW-0732">Signal</keyword>
<comment type="similarity">
    <text evidence="1">Belongs to the UPF0065 (bug) family.</text>
</comment>